<dbReference type="OrthoDB" id="5334176at2"/>
<proteinExistence type="predicted"/>
<sequence length="215" mass="24720">MRVYNLLNYQVEVEKSIFLNAINAQKPIAITLEGEIIEGEQNTLPAQPYIFVGKPKSLVGSTLIKPTPLAKILGDDYEVKDNGNKISIYAGRAWQEVLKANEPFYLYHDGTSDGITEFSDKELDDLIWYSCEFSINYREVAEFLEENLEGILICVESEKPYHFNGCAYVDNIEEARKKAFEFIKDTLKKRIEDKKIELNNLEDEEEEALKFFGLI</sequence>
<keyword evidence="1" id="KW-0175">Coiled coil</keyword>
<dbReference type="RefSeq" id="WP_092911422.1">
    <property type="nucleotide sequence ID" value="NZ_FOXB01000007.1"/>
</dbReference>
<keyword evidence="3" id="KW-1185">Reference proteome</keyword>
<accession>A0A1I5MXI5</accession>
<reference evidence="2 3" key="1">
    <citation type="submission" date="2016-10" db="EMBL/GenBank/DDBJ databases">
        <authorList>
            <person name="de Groot N.N."/>
        </authorList>
    </citation>
    <scope>NUCLEOTIDE SEQUENCE [LARGE SCALE GENOMIC DNA]</scope>
    <source>
        <strain evidence="2 3">EP1-55-1</strain>
    </source>
</reference>
<gene>
    <name evidence="2" type="ORF">SAMN05216234_10767</name>
</gene>
<dbReference type="EMBL" id="FOXB01000007">
    <property type="protein sequence ID" value="SFP14199.1"/>
    <property type="molecule type" value="Genomic_DNA"/>
</dbReference>
<dbReference type="STRING" id="223786.SAMN05216234_10767"/>
<protein>
    <submittedName>
        <fullName evidence="2">Uncharacterized protein</fullName>
    </submittedName>
</protein>
<organism evidence="2 3">
    <name type="scientific">Hydrogenimonas thermophila</name>
    <dbReference type="NCBI Taxonomy" id="223786"/>
    <lineage>
        <taxon>Bacteria</taxon>
        <taxon>Pseudomonadati</taxon>
        <taxon>Campylobacterota</taxon>
        <taxon>Epsilonproteobacteria</taxon>
        <taxon>Campylobacterales</taxon>
        <taxon>Hydrogenimonadaceae</taxon>
        <taxon>Hydrogenimonas</taxon>
    </lineage>
</organism>
<dbReference type="AlphaFoldDB" id="A0A1I5MXI5"/>
<name>A0A1I5MXI5_9BACT</name>
<evidence type="ECO:0000313" key="3">
    <source>
        <dbReference type="Proteomes" id="UP000199227"/>
    </source>
</evidence>
<evidence type="ECO:0000256" key="1">
    <source>
        <dbReference type="SAM" id="Coils"/>
    </source>
</evidence>
<feature type="coiled-coil region" evidence="1">
    <location>
        <begin position="184"/>
        <end position="211"/>
    </location>
</feature>
<evidence type="ECO:0000313" key="2">
    <source>
        <dbReference type="EMBL" id="SFP14199.1"/>
    </source>
</evidence>
<dbReference type="Proteomes" id="UP000199227">
    <property type="component" value="Unassembled WGS sequence"/>
</dbReference>